<comment type="caution">
    <text evidence="10">The sequence shown here is derived from an EMBL/GenBank/DDBJ whole genome shotgun (WGS) entry which is preliminary data.</text>
</comment>
<sequence length="299" mass="34033">MVFFVCEGCNESLKKSQVDSHASRCSSCHSVTCVDCNITFPGDTYRSHTSCVSEAERYERTVYRGVKKGDERKSGKKIKLNPQEIWNNLIMEASERKSDAPSSIHSHLDTLTSCSNVPRKEKQFRNFASNSLRLRSNDVSVGLVWDFLSKLREEKNEVKAKEKEDKEREEEERKKETEEKQQKEKEQKETKEDKEDNESKDSLEKNSVAPLSKKRKATDSVSPSTVSPLNSPSKKCSTKILKGLLKKERSIRVSDLKKGAVVVLLEKGYDVSASWWREGFGEVLEGKKFKVVEGEVSLK</sequence>
<dbReference type="FunFam" id="3.30.1490.490:FF:000001">
    <property type="entry name" value="cell growth-regulating nucleolar protein-like"/>
    <property type="match status" value="1"/>
</dbReference>
<gene>
    <name evidence="10" type="ORF">TrVE_jg13863</name>
</gene>
<name>A0A9W7BQH3_9STRA</name>
<dbReference type="GO" id="GO:0003677">
    <property type="term" value="F:DNA binding"/>
    <property type="evidence" value="ECO:0007669"/>
    <property type="project" value="InterPro"/>
</dbReference>
<dbReference type="SUPFAM" id="SSF57667">
    <property type="entry name" value="beta-beta-alpha zinc fingers"/>
    <property type="match status" value="2"/>
</dbReference>
<dbReference type="GO" id="GO:0006364">
    <property type="term" value="P:rRNA processing"/>
    <property type="evidence" value="ECO:0007669"/>
    <property type="project" value="TreeGrafter"/>
</dbReference>
<keyword evidence="11" id="KW-1185">Reference proteome</keyword>
<evidence type="ECO:0000259" key="9">
    <source>
        <dbReference type="Pfam" id="PF08790"/>
    </source>
</evidence>
<feature type="compositionally biased region" description="Polar residues" evidence="8">
    <location>
        <begin position="219"/>
        <end position="235"/>
    </location>
</feature>
<evidence type="ECO:0000313" key="10">
    <source>
        <dbReference type="EMBL" id="GMH95606.1"/>
    </source>
</evidence>
<reference evidence="11" key="1">
    <citation type="journal article" date="2023" name="Commun. Biol.">
        <title>Genome analysis of Parmales, the sister group of diatoms, reveals the evolutionary specialization of diatoms from phago-mixotrophs to photoautotrophs.</title>
        <authorList>
            <person name="Ban H."/>
            <person name="Sato S."/>
            <person name="Yoshikawa S."/>
            <person name="Yamada K."/>
            <person name="Nakamura Y."/>
            <person name="Ichinomiya M."/>
            <person name="Sato N."/>
            <person name="Blanc-Mathieu R."/>
            <person name="Endo H."/>
            <person name="Kuwata A."/>
            <person name="Ogata H."/>
        </authorList>
    </citation>
    <scope>NUCLEOTIDE SEQUENCE [LARGE SCALE GENOMIC DNA]</scope>
    <source>
        <strain evidence="11">NIES 3699</strain>
    </source>
</reference>
<keyword evidence="2" id="KW-0479">Metal-binding</keyword>
<dbReference type="Pfam" id="PF08790">
    <property type="entry name" value="zf-LYAR"/>
    <property type="match status" value="1"/>
</dbReference>
<evidence type="ECO:0000256" key="4">
    <source>
        <dbReference type="ARBA" id="ARBA00022771"/>
    </source>
</evidence>
<evidence type="ECO:0000256" key="8">
    <source>
        <dbReference type="SAM" id="MobiDB-lite"/>
    </source>
</evidence>
<dbReference type="Gene3D" id="3.30.1490.490">
    <property type="match status" value="1"/>
</dbReference>
<dbReference type="EMBL" id="BRXX01000171">
    <property type="protein sequence ID" value="GMH95606.1"/>
    <property type="molecule type" value="Genomic_DNA"/>
</dbReference>
<keyword evidence="6" id="KW-0539">Nucleus</keyword>
<dbReference type="AlphaFoldDB" id="A0A9W7BQH3"/>
<evidence type="ECO:0000313" key="11">
    <source>
        <dbReference type="Proteomes" id="UP001165160"/>
    </source>
</evidence>
<dbReference type="Proteomes" id="UP001165160">
    <property type="component" value="Unassembled WGS sequence"/>
</dbReference>
<evidence type="ECO:0000256" key="5">
    <source>
        <dbReference type="ARBA" id="ARBA00022833"/>
    </source>
</evidence>
<dbReference type="InterPro" id="IPR014898">
    <property type="entry name" value="Znf_C2H2_LYAR"/>
</dbReference>
<keyword evidence="5" id="KW-0862">Zinc</keyword>
<evidence type="ECO:0000256" key="2">
    <source>
        <dbReference type="ARBA" id="ARBA00022723"/>
    </source>
</evidence>
<dbReference type="GO" id="GO:0000122">
    <property type="term" value="P:negative regulation of transcription by RNA polymerase II"/>
    <property type="evidence" value="ECO:0007669"/>
    <property type="project" value="TreeGrafter"/>
</dbReference>
<comment type="subcellular location">
    <subcellularLocation>
        <location evidence="1">Nucleus</location>
    </subcellularLocation>
</comment>
<feature type="compositionally biased region" description="Basic and acidic residues" evidence="8">
    <location>
        <begin position="156"/>
        <end position="204"/>
    </location>
</feature>
<evidence type="ECO:0000256" key="6">
    <source>
        <dbReference type="ARBA" id="ARBA00023242"/>
    </source>
</evidence>
<organism evidence="10 11">
    <name type="scientific">Triparma verrucosa</name>
    <dbReference type="NCBI Taxonomy" id="1606542"/>
    <lineage>
        <taxon>Eukaryota</taxon>
        <taxon>Sar</taxon>
        <taxon>Stramenopiles</taxon>
        <taxon>Ochrophyta</taxon>
        <taxon>Bolidophyceae</taxon>
        <taxon>Parmales</taxon>
        <taxon>Triparmaceae</taxon>
        <taxon>Triparma</taxon>
    </lineage>
</organism>
<evidence type="ECO:0000256" key="7">
    <source>
        <dbReference type="PROSITE-ProRule" id="PRU01145"/>
    </source>
</evidence>
<protein>
    <recommendedName>
        <fullName evidence="9">Zinc finger C2H2 LYAR-type domain-containing protein</fullName>
    </recommendedName>
</protein>
<dbReference type="GO" id="GO:0005730">
    <property type="term" value="C:nucleolus"/>
    <property type="evidence" value="ECO:0007669"/>
    <property type="project" value="TreeGrafter"/>
</dbReference>
<dbReference type="PANTHER" id="PTHR13100">
    <property type="entry name" value="CELL GROWTH-REGULATING NUCLEOLAR PROTEIN LYAR"/>
    <property type="match status" value="1"/>
</dbReference>
<dbReference type="InterPro" id="IPR036236">
    <property type="entry name" value="Znf_C2H2_sf"/>
</dbReference>
<evidence type="ECO:0000256" key="3">
    <source>
        <dbReference type="ARBA" id="ARBA00022737"/>
    </source>
</evidence>
<dbReference type="PROSITE" id="PS51804">
    <property type="entry name" value="ZF_C2HC_LYAR"/>
    <property type="match status" value="2"/>
</dbReference>
<accession>A0A9W7BQH3</accession>
<proteinExistence type="predicted"/>
<keyword evidence="4 7" id="KW-0863">Zinc-finger</keyword>
<feature type="region of interest" description="Disordered" evidence="8">
    <location>
        <begin position="156"/>
        <end position="237"/>
    </location>
</feature>
<dbReference type="InterPro" id="IPR039999">
    <property type="entry name" value="LYAR"/>
</dbReference>
<keyword evidence="3" id="KW-0677">Repeat</keyword>
<evidence type="ECO:0000256" key="1">
    <source>
        <dbReference type="ARBA" id="ARBA00004123"/>
    </source>
</evidence>
<dbReference type="GO" id="GO:0008270">
    <property type="term" value="F:zinc ion binding"/>
    <property type="evidence" value="ECO:0007669"/>
    <property type="project" value="UniProtKB-KW"/>
</dbReference>
<dbReference type="PANTHER" id="PTHR13100:SF10">
    <property type="entry name" value="CELL GROWTH-REGULATING NUCLEOLAR PROTEIN"/>
    <property type="match status" value="1"/>
</dbReference>
<feature type="domain" description="Zinc finger C2H2 LYAR-type" evidence="9">
    <location>
        <begin position="31"/>
        <end position="58"/>
    </location>
</feature>